<proteinExistence type="predicted"/>
<reference evidence="2" key="1">
    <citation type="journal article" date="2014" name="Front. Microbiol.">
        <title>High frequency of phylogenetically diverse reductive dehalogenase-homologous genes in deep subseafloor sedimentary metagenomes.</title>
        <authorList>
            <person name="Kawai M."/>
            <person name="Futagami T."/>
            <person name="Toyoda A."/>
            <person name="Takaki Y."/>
            <person name="Nishi S."/>
            <person name="Hori S."/>
            <person name="Arai W."/>
            <person name="Tsubouchi T."/>
            <person name="Morono Y."/>
            <person name="Uchiyama I."/>
            <person name="Ito T."/>
            <person name="Fujiyama A."/>
            <person name="Inagaki F."/>
            <person name="Takami H."/>
        </authorList>
    </citation>
    <scope>NUCLEOTIDE SEQUENCE</scope>
    <source>
        <strain evidence="2">Expedition CK06-06</strain>
    </source>
</reference>
<gene>
    <name evidence="2" type="ORF">S06H3_23634</name>
</gene>
<feature type="non-terminal residue" evidence="2">
    <location>
        <position position="174"/>
    </location>
</feature>
<sequence>MEEYIGFIQGYIATTAIDSQGDQLTPQVIEKFADDLTKNPQKRTLYFNHDMTQPMGYVTEFYVETKGEWKGLFAKVGIFKSRLDLWAKIQSGELTGFSFGARVLGMERKMSHNKVECNFTVDLTNIDWDTLKDTLTKMGAKVDVTVRKAVDAPTSLAITANVATIAGLIFQIYT</sequence>
<protein>
    <recommendedName>
        <fullName evidence="1">Phage-like element PBSX protein XkdF domain-containing protein</fullName>
    </recommendedName>
</protein>
<comment type="caution">
    <text evidence="2">The sequence shown here is derived from an EMBL/GenBank/DDBJ whole genome shotgun (WGS) entry which is preliminary data.</text>
</comment>
<organism evidence="2">
    <name type="scientific">marine sediment metagenome</name>
    <dbReference type="NCBI Taxonomy" id="412755"/>
    <lineage>
        <taxon>unclassified sequences</taxon>
        <taxon>metagenomes</taxon>
        <taxon>ecological metagenomes</taxon>
    </lineage>
</organism>
<evidence type="ECO:0000259" key="1">
    <source>
        <dbReference type="Pfam" id="PF14550"/>
    </source>
</evidence>
<name>X1MS12_9ZZZZ</name>
<dbReference type="Pfam" id="PF14550">
    <property type="entry name" value="Peptidase_S78_2"/>
    <property type="match status" value="1"/>
</dbReference>
<dbReference type="EMBL" id="BARV01012892">
    <property type="protein sequence ID" value="GAI09184.1"/>
    <property type="molecule type" value="Genomic_DNA"/>
</dbReference>
<accession>X1MS12</accession>
<dbReference type="InterPro" id="IPR027924">
    <property type="entry name" value="XkdF"/>
</dbReference>
<feature type="domain" description="Phage-like element PBSX protein XkdF" evidence="1">
    <location>
        <begin position="16"/>
        <end position="102"/>
    </location>
</feature>
<dbReference type="AlphaFoldDB" id="X1MS12"/>
<evidence type="ECO:0000313" key="2">
    <source>
        <dbReference type="EMBL" id="GAI09184.1"/>
    </source>
</evidence>